<feature type="transmembrane region" description="Helical" evidence="1">
    <location>
        <begin position="7"/>
        <end position="29"/>
    </location>
</feature>
<dbReference type="RefSeq" id="WP_369332283.1">
    <property type="nucleotide sequence ID" value="NZ_JAULBC010000011.1"/>
</dbReference>
<name>A0ABV3ZLW6_9BACT</name>
<gene>
    <name evidence="2" type="ORF">QTN47_25385</name>
</gene>
<feature type="transmembrane region" description="Helical" evidence="1">
    <location>
        <begin position="97"/>
        <end position="119"/>
    </location>
</feature>
<evidence type="ECO:0000256" key="1">
    <source>
        <dbReference type="SAM" id="Phobius"/>
    </source>
</evidence>
<feature type="transmembrane region" description="Helical" evidence="1">
    <location>
        <begin position="35"/>
        <end position="52"/>
    </location>
</feature>
<organism evidence="2 3">
    <name type="scientific">Danxiaibacter flavus</name>
    <dbReference type="NCBI Taxonomy" id="3049108"/>
    <lineage>
        <taxon>Bacteria</taxon>
        <taxon>Pseudomonadati</taxon>
        <taxon>Bacteroidota</taxon>
        <taxon>Chitinophagia</taxon>
        <taxon>Chitinophagales</taxon>
        <taxon>Chitinophagaceae</taxon>
        <taxon>Danxiaibacter</taxon>
    </lineage>
</organism>
<feature type="transmembrane region" description="Helical" evidence="1">
    <location>
        <begin position="64"/>
        <end position="85"/>
    </location>
</feature>
<accession>A0ABV3ZLW6</accession>
<keyword evidence="1" id="KW-1133">Transmembrane helix</keyword>
<evidence type="ECO:0000313" key="3">
    <source>
        <dbReference type="Proteomes" id="UP001560573"/>
    </source>
</evidence>
<proteinExistence type="predicted"/>
<dbReference type="EMBL" id="JAULBC010000011">
    <property type="protein sequence ID" value="MEX6690867.1"/>
    <property type="molecule type" value="Genomic_DNA"/>
</dbReference>
<dbReference type="Proteomes" id="UP001560573">
    <property type="component" value="Unassembled WGS sequence"/>
</dbReference>
<keyword evidence="3" id="KW-1185">Reference proteome</keyword>
<sequence length="131" mass="14777">MTRQKVFLSLPLAIAAGLLIYCWTIIFSTDTLATWRHYVGLGLFLILIFFYFKSFKLTVIGTGIYFLLATINALSMTAEISVSWLRIGPIETPPVQLLSLGLFILFAILNFGTLTEIYLDYKESKQAKAKL</sequence>
<protein>
    <submittedName>
        <fullName evidence="2">Uncharacterized protein</fullName>
    </submittedName>
</protein>
<keyword evidence="1" id="KW-0812">Transmembrane</keyword>
<keyword evidence="1" id="KW-0472">Membrane</keyword>
<evidence type="ECO:0000313" key="2">
    <source>
        <dbReference type="EMBL" id="MEX6690867.1"/>
    </source>
</evidence>
<comment type="caution">
    <text evidence="2">The sequence shown here is derived from an EMBL/GenBank/DDBJ whole genome shotgun (WGS) entry which is preliminary data.</text>
</comment>
<reference evidence="2 3" key="1">
    <citation type="submission" date="2023-07" db="EMBL/GenBank/DDBJ databases">
        <authorList>
            <person name="Lian W.-H."/>
        </authorList>
    </citation>
    <scope>NUCLEOTIDE SEQUENCE [LARGE SCALE GENOMIC DNA]</scope>
    <source>
        <strain evidence="2 3">SYSU DXS3180</strain>
    </source>
</reference>